<evidence type="ECO:0000313" key="1">
    <source>
        <dbReference type="EMBL" id="KAJ1175426.1"/>
    </source>
</evidence>
<proteinExistence type="predicted"/>
<dbReference type="EMBL" id="JANPWB010000006">
    <property type="protein sequence ID" value="KAJ1175426.1"/>
    <property type="molecule type" value="Genomic_DNA"/>
</dbReference>
<evidence type="ECO:0000313" key="2">
    <source>
        <dbReference type="Proteomes" id="UP001066276"/>
    </source>
</evidence>
<name>A0AAV7TGB3_PLEWA</name>
<accession>A0AAV7TGB3</accession>
<dbReference type="AlphaFoldDB" id="A0AAV7TGB3"/>
<reference evidence="1" key="1">
    <citation type="journal article" date="2022" name="bioRxiv">
        <title>Sequencing and chromosome-scale assembly of the giantPleurodeles waltlgenome.</title>
        <authorList>
            <person name="Brown T."/>
            <person name="Elewa A."/>
            <person name="Iarovenko S."/>
            <person name="Subramanian E."/>
            <person name="Araus A.J."/>
            <person name="Petzold A."/>
            <person name="Susuki M."/>
            <person name="Suzuki K.-i.T."/>
            <person name="Hayashi T."/>
            <person name="Toyoda A."/>
            <person name="Oliveira C."/>
            <person name="Osipova E."/>
            <person name="Leigh N.D."/>
            <person name="Simon A."/>
            <person name="Yun M.H."/>
        </authorList>
    </citation>
    <scope>NUCLEOTIDE SEQUENCE</scope>
    <source>
        <strain evidence="1">20211129_DDA</strain>
        <tissue evidence="1">Liver</tissue>
    </source>
</reference>
<sequence>MAARPDCDPATVEQGAAEQTKTELFGNCCSITSNAPVLKRDPAAGECDWATRPARRYGARQKNEER</sequence>
<gene>
    <name evidence="1" type="ORF">NDU88_000714</name>
</gene>
<protein>
    <submittedName>
        <fullName evidence="1">Uncharacterized protein</fullName>
    </submittedName>
</protein>
<dbReference type="Proteomes" id="UP001066276">
    <property type="component" value="Chromosome 3_2"/>
</dbReference>
<organism evidence="1 2">
    <name type="scientific">Pleurodeles waltl</name>
    <name type="common">Iberian ribbed newt</name>
    <dbReference type="NCBI Taxonomy" id="8319"/>
    <lineage>
        <taxon>Eukaryota</taxon>
        <taxon>Metazoa</taxon>
        <taxon>Chordata</taxon>
        <taxon>Craniata</taxon>
        <taxon>Vertebrata</taxon>
        <taxon>Euteleostomi</taxon>
        <taxon>Amphibia</taxon>
        <taxon>Batrachia</taxon>
        <taxon>Caudata</taxon>
        <taxon>Salamandroidea</taxon>
        <taxon>Salamandridae</taxon>
        <taxon>Pleurodelinae</taxon>
        <taxon>Pleurodeles</taxon>
    </lineage>
</organism>
<keyword evidence="2" id="KW-1185">Reference proteome</keyword>
<comment type="caution">
    <text evidence="1">The sequence shown here is derived from an EMBL/GenBank/DDBJ whole genome shotgun (WGS) entry which is preliminary data.</text>
</comment>